<evidence type="ECO:0000256" key="1">
    <source>
        <dbReference type="ARBA" id="ARBA00022679"/>
    </source>
</evidence>
<dbReference type="InterPro" id="IPR050832">
    <property type="entry name" value="Bact_Acetyltransf"/>
</dbReference>
<evidence type="ECO:0000259" key="3">
    <source>
        <dbReference type="PROSITE" id="PS51186"/>
    </source>
</evidence>
<evidence type="ECO:0000313" key="4">
    <source>
        <dbReference type="EMBL" id="RHA44310.1"/>
    </source>
</evidence>
<dbReference type="PANTHER" id="PTHR43877:SF1">
    <property type="entry name" value="ACETYLTRANSFERASE"/>
    <property type="match status" value="1"/>
</dbReference>
<dbReference type="GO" id="GO:0016747">
    <property type="term" value="F:acyltransferase activity, transferring groups other than amino-acyl groups"/>
    <property type="evidence" value="ECO:0007669"/>
    <property type="project" value="InterPro"/>
</dbReference>
<keyword evidence="1 4" id="KW-0808">Transferase</keyword>
<protein>
    <submittedName>
        <fullName evidence="4">GNAT family N-acetyltransferase</fullName>
    </submittedName>
</protein>
<proteinExistence type="predicted"/>
<feature type="domain" description="N-acetyltransferase" evidence="3">
    <location>
        <begin position="21"/>
        <end position="190"/>
    </location>
</feature>
<reference evidence="4 5" key="1">
    <citation type="submission" date="2018-08" db="EMBL/GenBank/DDBJ databases">
        <title>Cellulomonas rhizosphaerae sp. nov., a novel actinomycete isolated from soil.</title>
        <authorList>
            <person name="Tian Y."/>
        </authorList>
    </citation>
    <scope>NUCLEOTIDE SEQUENCE [LARGE SCALE GENOMIC DNA]</scope>
    <source>
        <strain evidence="4 5">NEAU-TCZ24</strain>
    </source>
</reference>
<dbReference type="PROSITE" id="PS51186">
    <property type="entry name" value="GNAT"/>
    <property type="match status" value="1"/>
</dbReference>
<name>A0A413RQV8_9CELL</name>
<gene>
    <name evidence="4" type="ORF">D1825_01955</name>
</gene>
<dbReference type="EMBL" id="QWKP01000095">
    <property type="protein sequence ID" value="RHA44310.1"/>
    <property type="molecule type" value="Genomic_DNA"/>
</dbReference>
<sequence>MTSWSLRPLPSPASLHVGDALLLSYVEATNEPIVETWGTTDFCCTPRQVLAGLRHQEYVRKDRILAVSTDDVVLGYADVNLPLQDNTHLAELEIAVRPAYRRQGIGSALHDAAVDLARSAGRTTVMTDTNYRAEPTGEVLAPDSGPGGVDPDDPSTRFAVARGWNLEQAYRHSRLDLPLDPDALAAHRADAEAHAGPDYRLVQWTGPCPERWVEQFAVLSTRMSTDAPMGGLDLEEDVWDADRVRAADAAHVERGWTLLVMAAEHVPTGTLAAYTFFVVPEHTDEWVSQEDTLVIKEHRGRRLGMLVKAANLQRLAAEHPTVERVSTWNAEENDFMLAINVALGFRPAGGDGTWQRRL</sequence>
<dbReference type="InterPro" id="IPR000182">
    <property type="entry name" value="GNAT_dom"/>
</dbReference>
<keyword evidence="2" id="KW-0012">Acyltransferase</keyword>
<comment type="caution">
    <text evidence="4">The sequence shown here is derived from an EMBL/GenBank/DDBJ whole genome shotgun (WGS) entry which is preliminary data.</text>
</comment>
<dbReference type="CDD" id="cd04301">
    <property type="entry name" value="NAT_SF"/>
    <property type="match status" value="1"/>
</dbReference>
<dbReference type="PANTHER" id="PTHR43877">
    <property type="entry name" value="AMINOALKYLPHOSPHONATE N-ACETYLTRANSFERASE-RELATED-RELATED"/>
    <property type="match status" value="1"/>
</dbReference>
<organism evidence="4 5">
    <name type="scientific">Cellulomonas rhizosphaerae</name>
    <dbReference type="NCBI Taxonomy" id="2293719"/>
    <lineage>
        <taxon>Bacteria</taxon>
        <taxon>Bacillati</taxon>
        <taxon>Actinomycetota</taxon>
        <taxon>Actinomycetes</taxon>
        <taxon>Micrococcales</taxon>
        <taxon>Cellulomonadaceae</taxon>
        <taxon>Cellulomonas</taxon>
    </lineage>
</organism>
<dbReference type="Proteomes" id="UP000283374">
    <property type="component" value="Unassembled WGS sequence"/>
</dbReference>
<evidence type="ECO:0000313" key="5">
    <source>
        <dbReference type="Proteomes" id="UP000283374"/>
    </source>
</evidence>
<dbReference type="InterPro" id="IPR016181">
    <property type="entry name" value="Acyl_CoA_acyltransferase"/>
</dbReference>
<dbReference type="AlphaFoldDB" id="A0A413RQV8"/>
<dbReference type="SUPFAM" id="SSF55729">
    <property type="entry name" value="Acyl-CoA N-acyltransferases (Nat)"/>
    <property type="match status" value="2"/>
</dbReference>
<dbReference type="Gene3D" id="3.40.630.30">
    <property type="match status" value="1"/>
</dbReference>
<dbReference type="Pfam" id="PF00583">
    <property type="entry name" value="Acetyltransf_1"/>
    <property type="match status" value="1"/>
</dbReference>
<accession>A0A413RQV8</accession>
<dbReference type="OrthoDB" id="4119890at2"/>
<keyword evidence="5" id="KW-1185">Reference proteome</keyword>
<evidence type="ECO:0000256" key="2">
    <source>
        <dbReference type="ARBA" id="ARBA00023315"/>
    </source>
</evidence>